<organism evidence="2 3">
    <name type="scientific">Deinococcus marmoris</name>
    <dbReference type="NCBI Taxonomy" id="249408"/>
    <lineage>
        <taxon>Bacteria</taxon>
        <taxon>Thermotogati</taxon>
        <taxon>Deinococcota</taxon>
        <taxon>Deinococci</taxon>
        <taxon>Deinococcales</taxon>
        <taxon>Deinococcaceae</taxon>
        <taxon>Deinococcus</taxon>
    </lineage>
</organism>
<gene>
    <name evidence="2" type="ORF">BOO71_0014200</name>
</gene>
<dbReference type="Proteomes" id="UP000186607">
    <property type="component" value="Unassembled WGS sequence"/>
</dbReference>
<comment type="caution">
    <text evidence="2">The sequence shown here is derived from an EMBL/GenBank/DDBJ whole genome shotgun (WGS) entry which is preliminary data.</text>
</comment>
<protein>
    <submittedName>
        <fullName evidence="2">Pilin, type IV</fullName>
    </submittedName>
</protein>
<evidence type="ECO:0000313" key="2">
    <source>
        <dbReference type="EMBL" id="OLV15665.1"/>
    </source>
</evidence>
<dbReference type="AlphaFoldDB" id="A0A1U7NRX9"/>
<keyword evidence="3" id="KW-1185">Reference proteome</keyword>
<name>A0A1U7NRX9_9DEIO</name>
<feature type="transmembrane region" description="Helical" evidence="1">
    <location>
        <begin position="6"/>
        <end position="33"/>
    </location>
</feature>
<sequence length="138" mass="14648">MAGLTIIEVLVSIALLSVIVLVVLTPLTGFFGLTRQSNQQVSATQSAQRAMEALRGDWLNPGYYDKNCLINPAVLDGLEIEITALDVDNQSTGTLGKPGSCAASAAATDPPPLKRVRITKTDAQGKLLADLTVEVDRR</sequence>
<proteinExistence type="predicted"/>
<evidence type="ECO:0000313" key="3">
    <source>
        <dbReference type="Proteomes" id="UP000186607"/>
    </source>
</evidence>
<reference evidence="2 3" key="1">
    <citation type="submission" date="2017-01" db="EMBL/GenBank/DDBJ databases">
        <title>Genome Analysis of Deinococcus marmoris KOPRI26562.</title>
        <authorList>
            <person name="Kim J.H."/>
            <person name="Oh H.-M."/>
        </authorList>
    </citation>
    <scope>NUCLEOTIDE SEQUENCE [LARGE SCALE GENOMIC DNA]</scope>
    <source>
        <strain evidence="2 3">KOPRI26562</strain>
    </source>
</reference>
<dbReference type="STRING" id="249408.BOO71_0014200"/>
<accession>A0A1U7NRX9</accession>
<dbReference type="EMBL" id="MSTI01000169">
    <property type="protein sequence ID" value="OLV15665.1"/>
    <property type="molecule type" value="Genomic_DNA"/>
</dbReference>
<evidence type="ECO:0000256" key="1">
    <source>
        <dbReference type="SAM" id="Phobius"/>
    </source>
</evidence>
<keyword evidence="1" id="KW-0812">Transmembrane</keyword>
<keyword evidence="1" id="KW-1133">Transmembrane helix</keyword>
<keyword evidence="1" id="KW-0472">Membrane</keyword>